<organism evidence="2">
    <name type="scientific">viral metagenome</name>
    <dbReference type="NCBI Taxonomy" id="1070528"/>
    <lineage>
        <taxon>unclassified sequences</taxon>
        <taxon>metagenomes</taxon>
        <taxon>organismal metagenomes</taxon>
    </lineage>
</organism>
<reference evidence="2" key="1">
    <citation type="journal article" date="2020" name="Nature">
        <title>Giant virus diversity and host interactions through global metagenomics.</title>
        <authorList>
            <person name="Schulz F."/>
            <person name="Roux S."/>
            <person name="Paez-Espino D."/>
            <person name="Jungbluth S."/>
            <person name="Walsh D.A."/>
            <person name="Denef V.J."/>
            <person name="McMahon K.D."/>
            <person name="Konstantinidis K.T."/>
            <person name="Eloe-Fadrosh E.A."/>
            <person name="Kyrpides N.C."/>
            <person name="Woyke T."/>
        </authorList>
    </citation>
    <scope>NUCLEOTIDE SEQUENCE</scope>
    <source>
        <strain evidence="2">GVMAG-M-3300023174-189</strain>
    </source>
</reference>
<evidence type="ECO:0000313" key="2">
    <source>
        <dbReference type="EMBL" id="QHT16588.1"/>
    </source>
</evidence>
<dbReference type="AlphaFoldDB" id="A0A6C0DI34"/>
<protein>
    <submittedName>
        <fullName evidence="2">Uncharacterized protein</fullName>
    </submittedName>
</protein>
<accession>A0A6C0DI34</accession>
<feature type="compositionally biased region" description="Basic residues" evidence="1">
    <location>
        <begin position="98"/>
        <end position="122"/>
    </location>
</feature>
<proteinExistence type="predicted"/>
<name>A0A6C0DI34_9ZZZZ</name>
<feature type="region of interest" description="Disordered" evidence="1">
    <location>
        <begin position="93"/>
        <end position="122"/>
    </location>
</feature>
<evidence type="ECO:0000256" key="1">
    <source>
        <dbReference type="SAM" id="MobiDB-lite"/>
    </source>
</evidence>
<dbReference type="EMBL" id="MN739626">
    <property type="protein sequence ID" value="QHT16588.1"/>
    <property type="molecule type" value="Genomic_DNA"/>
</dbReference>
<sequence length="122" mass="14113">MPYIPPHLRPGYVATVIKKPDFKGKVHWPTNVNKNSNIVEELKIHSPHLGIMGAKSALKITKPIRLNNQPIVKPSMHLGKSKFNNAVRRHIYKEMGSRRHSRRRSATLSKKKVSKTRRRRTH</sequence>